<dbReference type="OrthoDB" id="1909920at2759"/>
<dbReference type="Gene3D" id="3.30.70.270">
    <property type="match status" value="1"/>
</dbReference>
<dbReference type="InterPro" id="IPR043502">
    <property type="entry name" value="DNA/RNA_pol_sf"/>
</dbReference>
<organism evidence="2 3">
    <name type="scientific">Austropuccinia psidii MF-1</name>
    <dbReference type="NCBI Taxonomy" id="1389203"/>
    <lineage>
        <taxon>Eukaryota</taxon>
        <taxon>Fungi</taxon>
        <taxon>Dikarya</taxon>
        <taxon>Basidiomycota</taxon>
        <taxon>Pucciniomycotina</taxon>
        <taxon>Pucciniomycetes</taxon>
        <taxon>Pucciniales</taxon>
        <taxon>Sphaerophragmiaceae</taxon>
        <taxon>Austropuccinia</taxon>
    </lineage>
</organism>
<evidence type="ECO:0000259" key="1">
    <source>
        <dbReference type="Pfam" id="PF17919"/>
    </source>
</evidence>
<dbReference type="InterPro" id="IPR043128">
    <property type="entry name" value="Rev_trsase/Diguanyl_cyclase"/>
</dbReference>
<feature type="domain" description="Reverse transcriptase/retrotransposon-derived protein RNase H-like" evidence="1">
    <location>
        <begin position="59"/>
        <end position="119"/>
    </location>
</feature>
<comment type="caution">
    <text evidence="2">The sequence shown here is derived from an EMBL/GenBank/DDBJ whole genome shotgun (WGS) entry which is preliminary data.</text>
</comment>
<gene>
    <name evidence="2" type="ORF">O181_006480</name>
</gene>
<proteinExistence type="predicted"/>
<evidence type="ECO:0000313" key="3">
    <source>
        <dbReference type="Proteomes" id="UP000765509"/>
    </source>
</evidence>
<dbReference type="Pfam" id="PF17919">
    <property type="entry name" value="RT_RNaseH_2"/>
    <property type="match status" value="1"/>
</dbReference>
<dbReference type="InterPro" id="IPR041577">
    <property type="entry name" value="RT_RNaseH_2"/>
</dbReference>
<protein>
    <recommendedName>
        <fullName evidence="1">Reverse transcriptase/retrotransposon-derived protein RNase H-like domain-containing protein</fullName>
    </recommendedName>
</protein>
<dbReference type="Proteomes" id="UP000765509">
    <property type="component" value="Unassembled WGS sequence"/>
</dbReference>
<reference evidence="2" key="1">
    <citation type="submission" date="2021-03" db="EMBL/GenBank/DDBJ databases">
        <title>Draft genome sequence of rust myrtle Austropuccinia psidii MF-1, a brazilian biotype.</title>
        <authorList>
            <person name="Quecine M.C."/>
            <person name="Pachon D.M.R."/>
            <person name="Bonatelli M.L."/>
            <person name="Correr F.H."/>
            <person name="Franceschini L.M."/>
            <person name="Leite T.F."/>
            <person name="Margarido G.R.A."/>
            <person name="Almeida C.A."/>
            <person name="Ferrarezi J.A."/>
            <person name="Labate C.A."/>
        </authorList>
    </citation>
    <scope>NUCLEOTIDE SEQUENCE</scope>
    <source>
        <strain evidence="2">MF-1</strain>
    </source>
</reference>
<name>A0A9Q3GGW6_9BASI</name>
<dbReference type="PANTHER" id="PTHR33064:SF37">
    <property type="entry name" value="RIBONUCLEASE H"/>
    <property type="match status" value="1"/>
</dbReference>
<sequence length="122" mass="14012">MVQGRFQKILNWPSLGNPKSLKSFLEFANFYRCFIKNYSKTIGSLTKFVKEDSILTINEQDLSQFNQLRESLKTSAILSQFNPPLPTIVETNYADYSMVSVLFQVSDSGKHPIELDSHRCIQ</sequence>
<dbReference type="SUPFAM" id="SSF56672">
    <property type="entry name" value="DNA/RNA polymerases"/>
    <property type="match status" value="1"/>
</dbReference>
<dbReference type="EMBL" id="AVOT02001388">
    <property type="protein sequence ID" value="MBW0466765.1"/>
    <property type="molecule type" value="Genomic_DNA"/>
</dbReference>
<dbReference type="InterPro" id="IPR051320">
    <property type="entry name" value="Viral_Replic_Matur_Polypro"/>
</dbReference>
<dbReference type="PANTHER" id="PTHR33064">
    <property type="entry name" value="POL PROTEIN"/>
    <property type="match status" value="1"/>
</dbReference>
<accession>A0A9Q3GGW6</accession>
<evidence type="ECO:0000313" key="2">
    <source>
        <dbReference type="EMBL" id="MBW0466765.1"/>
    </source>
</evidence>
<keyword evidence="3" id="KW-1185">Reference proteome</keyword>
<dbReference type="AlphaFoldDB" id="A0A9Q3GGW6"/>